<accession>A0AAV3ACG1</accession>
<name>A0AAV3ACG1_PYXAD</name>
<reference evidence="1" key="1">
    <citation type="thesis" date="2020" institute="ProQuest LLC" country="789 East Eisenhower Parkway, Ann Arbor, MI, USA">
        <title>Comparative Genomics and Chromosome Evolution.</title>
        <authorList>
            <person name="Mudd A.B."/>
        </authorList>
    </citation>
    <scope>NUCLEOTIDE SEQUENCE</scope>
    <source>
        <strain evidence="1">1538</strain>
        <tissue evidence="1">Blood</tissue>
    </source>
</reference>
<dbReference type="AlphaFoldDB" id="A0AAV3ACG1"/>
<proteinExistence type="predicted"/>
<comment type="caution">
    <text evidence="1">The sequence shown here is derived from an EMBL/GenBank/DDBJ whole genome shotgun (WGS) entry which is preliminary data.</text>
</comment>
<protein>
    <submittedName>
        <fullName evidence="1">Uncharacterized protein</fullName>
    </submittedName>
</protein>
<evidence type="ECO:0000313" key="2">
    <source>
        <dbReference type="Proteomes" id="UP001181693"/>
    </source>
</evidence>
<dbReference type="Proteomes" id="UP001181693">
    <property type="component" value="Unassembled WGS sequence"/>
</dbReference>
<evidence type="ECO:0000313" key="1">
    <source>
        <dbReference type="EMBL" id="DBA23133.1"/>
    </source>
</evidence>
<organism evidence="1 2">
    <name type="scientific">Pyxicephalus adspersus</name>
    <name type="common">African bullfrog</name>
    <dbReference type="NCBI Taxonomy" id="30357"/>
    <lineage>
        <taxon>Eukaryota</taxon>
        <taxon>Metazoa</taxon>
        <taxon>Chordata</taxon>
        <taxon>Craniata</taxon>
        <taxon>Vertebrata</taxon>
        <taxon>Euteleostomi</taxon>
        <taxon>Amphibia</taxon>
        <taxon>Batrachia</taxon>
        <taxon>Anura</taxon>
        <taxon>Neobatrachia</taxon>
        <taxon>Ranoidea</taxon>
        <taxon>Pyxicephalidae</taxon>
        <taxon>Pyxicephalinae</taxon>
        <taxon>Pyxicephalus</taxon>
    </lineage>
</organism>
<sequence>MCLMVCIHRCINSTMYYASSCMHLRYHSCVSVPYLFRAATSPTICVPTSKILSKIFFIIICISVKGFRGQCIYLLLLCAPFLKCIWLC</sequence>
<gene>
    <name evidence="1" type="ORF">GDO54_014079</name>
</gene>
<dbReference type="EMBL" id="DYDO01000006">
    <property type="protein sequence ID" value="DBA23133.1"/>
    <property type="molecule type" value="Genomic_DNA"/>
</dbReference>
<keyword evidence="2" id="KW-1185">Reference proteome</keyword>